<feature type="transmembrane region" description="Helical" evidence="1">
    <location>
        <begin position="86"/>
        <end position="106"/>
    </location>
</feature>
<dbReference type="EMBL" id="BMQN01000010">
    <property type="protein sequence ID" value="GGS02275.1"/>
    <property type="molecule type" value="Genomic_DNA"/>
</dbReference>
<dbReference type="RefSeq" id="WP_189074096.1">
    <property type="nucleotide sequence ID" value="NZ_BMQN01000010.1"/>
</dbReference>
<proteinExistence type="predicted"/>
<dbReference type="Proteomes" id="UP000644548">
    <property type="component" value="Unassembled WGS sequence"/>
</dbReference>
<gene>
    <name evidence="2" type="ORF">GCM10008960_31180</name>
</gene>
<feature type="transmembrane region" description="Helical" evidence="1">
    <location>
        <begin position="112"/>
        <end position="132"/>
    </location>
</feature>
<protein>
    <recommendedName>
        <fullName evidence="4">DUF1700 domain-containing protein</fullName>
    </recommendedName>
</protein>
<keyword evidence="1" id="KW-1133">Transmembrane helix</keyword>
<accession>A0ABQ2S7A9</accession>
<evidence type="ECO:0000313" key="3">
    <source>
        <dbReference type="Proteomes" id="UP000644548"/>
    </source>
</evidence>
<organism evidence="2 3">
    <name type="scientific">Deinococcus sedimenti</name>
    <dbReference type="NCBI Taxonomy" id="1867090"/>
    <lineage>
        <taxon>Bacteria</taxon>
        <taxon>Thermotogati</taxon>
        <taxon>Deinococcota</taxon>
        <taxon>Deinococci</taxon>
        <taxon>Deinococcales</taxon>
        <taxon>Deinococcaceae</taxon>
        <taxon>Deinococcus</taxon>
    </lineage>
</organism>
<feature type="transmembrane region" description="Helical" evidence="1">
    <location>
        <begin position="144"/>
        <end position="164"/>
    </location>
</feature>
<reference evidence="3" key="1">
    <citation type="journal article" date="2019" name="Int. J. Syst. Evol. Microbiol.">
        <title>The Global Catalogue of Microorganisms (GCM) 10K type strain sequencing project: providing services to taxonomists for standard genome sequencing and annotation.</title>
        <authorList>
            <consortium name="The Broad Institute Genomics Platform"/>
            <consortium name="The Broad Institute Genome Sequencing Center for Infectious Disease"/>
            <person name="Wu L."/>
            <person name="Ma J."/>
        </authorList>
    </citation>
    <scope>NUCLEOTIDE SEQUENCE [LARGE SCALE GENOMIC DNA]</scope>
    <source>
        <strain evidence="3">JCM 31405</strain>
    </source>
</reference>
<feature type="transmembrane region" description="Helical" evidence="1">
    <location>
        <begin position="170"/>
        <end position="188"/>
    </location>
</feature>
<name>A0ABQ2S7A9_9DEIO</name>
<evidence type="ECO:0008006" key="4">
    <source>
        <dbReference type="Google" id="ProtNLM"/>
    </source>
</evidence>
<keyword evidence="1" id="KW-0812">Transmembrane</keyword>
<evidence type="ECO:0000256" key="1">
    <source>
        <dbReference type="SAM" id="Phobius"/>
    </source>
</evidence>
<comment type="caution">
    <text evidence="2">The sequence shown here is derived from an EMBL/GenBank/DDBJ whole genome shotgun (WGS) entry which is preliminary data.</text>
</comment>
<keyword evidence="1" id="KW-0472">Membrane</keyword>
<keyword evidence="3" id="KW-1185">Reference proteome</keyword>
<sequence length="202" mass="22540">MTLNDWLDVALRDLAPAARDRMTAEYHAHVQDAMHSGLTEPEAVATLGDPEQVNRALRRTQLTVQDERWLRHLTSPGTRTRRESRLVLWVLPLALPVWAYLLHLIFALDTHWAWLTATGIVGTVTLTLIADLHTGDTLHAAVRSTWRGMTLFAGLLLVLLVAPWPTPLSPRVQLFLLGGLALLALASWRLSRLPHKLKGGQV</sequence>
<dbReference type="Pfam" id="PF22564">
    <property type="entry name" value="HAAS"/>
    <property type="match status" value="1"/>
</dbReference>
<evidence type="ECO:0000313" key="2">
    <source>
        <dbReference type="EMBL" id="GGS02275.1"/>
    </source>
</evidence>